<keyword evidence="2" id="KW-1185">Reference proteome</keyword>
<dbReference type="Gene3D" id="3.40.50.1820">
    <property type="entry name" value="alpha/beta hydrolase"/>
    <property type="match status" value="1"/>
</dbReference>
<proteinExistence type="predicted"/>
<dbReference type="PANTHER" id="PTHR31591">
    <property type="entry name" value="UPF0613 PROTEIN PB24D3.06C"/>
    <property type="match status" value="1"/>
</dbReference>
<sequence>MSFLPNPAARKGITHLFTKSLVAFEHFPNSVDSHSNNVIIFVGGLSDGLLTVPYASTIADHLPPSWSLAQVLLSSSYSGWGTSSLEKDVAEISAAVSYFRKIKDGKIVLLGHSTGCQDALRYLTGPGHETRAPIDAAIIQAPVSDREALVSILDPSVYRESCVVAEAMVASGNGEEILPSRETQGFFPAPVSARRWLSLASPHHDGDDDYFSTDLTDEQLKKTFGSLPSTVPFLILFSGSDEYVGPEVDKAALVKRWIGVVKESGGNVDEEYSGVVEGASHNLAGNPEDVVLQLVRRVLGFTDGLR</sequence>
<dbReference type="PANTHER" id="PTHR31591:SF7">
    <property type="entry name" value="DUF1749-DOMAIN-CONTAINING PROTEIN"/>
    <property type="match status" value="1"/>
</dbReference>
<evidence type="ECO:0000313" key="1">
    <source>
        <dbReference type="EMBL" id="KAL3428077.1"/>
    </source>
</evidence>
<name>A0ABR4PY64_9HELO</name>
<dbReference type="Pfam" id="PF08538">
    <property type="entry name" value="DUF1749"/>
    <property type="match status" value="1"/>
</dbReference>
<reference evidence="1 2" key="1">
    <citation type="submission" date="2024-06" db="EMBL/GenBank/DDBJ databases">
        <title>Complete genome of Phlyctema vagabunda strain 19-DSS-EL-015.</title>
        <authorList>
            <person name="Fiorenzani C."/>
        </authorList>
    </citation>
    <scope>NUCLEOTIDE SEQUENCE [LARGE SCALE GENOMIC DNA]</scope>
    <source>
        <strain evidence="1 2">19-DSS-EL-015</strain>
    </source>
</reference>
<evidence type="ECO:0000313" key="2">
    <source>
        <dbReference type="Proteomes" id="UP001629113"/>
    </source>
</evidence>
<dbReference type="InterPro" id="IPR013744">
    <property type="entry name" value="SidJ"/>
</dbReference>
<accession>A0ABR4PY64</accession>
<comment type="caution">
    <text evidence="1">The sequence shown here is derived from an EMBL/GenBank/DDBJ whole genome shotgun (WGS) entry which is preliminary data.</text>
</comment>
<dbReference type="Proteomes" id="UP001629113">
    <property type="component" value="Unassembled WGS sequence"/>
</dbReference>
<dbReference type="SUPFAM" id="SSF53474">
    <property type="entry name" value="alpha/beta-Hydrolases"/>
    <property type="match status" value="1"/>
</dbReference>
<gene>
    <name evidence="1" type="ORF">PVAG01_01586</name>
</gene>
<dbReference type="InterPro" id="IPR029058">
    <property type="entry name" value="AB_hydrolase_fold"/>
</dbReference>
<dbReference type="EMBL" id="JBFCZG010000001">
    <property type="protein sequence ID" value="KAL3428077.1"/>
    <property type="molecule type" value="Genomic_DNA"/>
</dbReference>
<protein>
    <submittedName>
        <fullName evidence="1">Esterase lipase</fullName>
    </submittedName>
</protein>
<organism evidence="1 2">
    <name type="scientific">Phlyctema vagabunda</name>
    <dbReference type="NCBI Taxonomy" id="108571"/>
    <lineage>
        <taxon>Eukaryota</taxon>
        <taxon>Fungi</taxon>
        <taxon>Dikarya</taxon>
        <taxon>Ascomycota</taxon>
        <taxon>Pezizomycotina</taxon>
        <taxon>Leotiomycetes</taxon>
        <taxon>Helotiales</taxon>
        <taxon>Dermateaceae</taxon>
        <taxon>Phlyctema</taxon>
    </lineage>
</organism>